<dbReference type="InterPro" id="IPR029058">
    <property type="entry name" value="AB_hydrolase_fold"/>
</dbReference>
<dbReference type="EMBL" id="JAFNEN010002934">
    <property type="protein sequence ID" value="KAG8172242.1"/>
    <property type="molecule type" value="Genomic_DNA"/>
</dbReference>
<keyword evidence="3" id="KW-1185">Reference proteome</keyword>
<gene>
    <name evidence="2" type="ORF">JTE90_023712</name>
</gene>
<proteinExistence type="predicted"/>
<feature type="non-terminal residue" evidence="2">
    <location>
        <position position="1"/>
    </location>
</feature>
<comment type="caution">
    <text evidence="2">The sequence shown here is derived from an EMBL/GenBank/DDBJ whole genome shotgun (WGS) entry which is preliminary data.</text>
</comment>
<sequence>LGINEPIGHMDFYPNGGRLQPGCVYSSSNDGVVGAAVNFTTQYINTRLRPRPGKRFLP</sequence>
<dbReference type="Proteomes" id="UP000827092">
    <property type="component" value="Unassembled WGS sequence"/>
</dbReference>
<evidence type="ECO:0000313" key="3">
    <source>
        <dbReference type="Proteomes" id="UP000827092"/>
    </source>
</evidence>
<evidence type="ECO:0000313" key="2">
    <source>
        <dbReference type="EMBL" id="KAG8172242.1"/>
    </source>
</evidence>
<dbReference type="Pfam" id="PF00151">
    <property type="entry name" value="Lipase"/>
    <property type="match status" value="1"/>
</dbReference>
<dbReference type="InterPro" id="IPR013818">
    <property type="entry name" value="Lipase"/>
</dbReference>
<accession>A0AAV6TJW9</accession>
<dbReference type="AlphaFoldDB" id="A0AAV6TJW9"/>
<organism evidence="2 3">
    <name type="scientific">Oedothorax gibbosus</name>
    <dbReference type="NCBI Taxonomy" id="931172"/>
    <lineage>
        <taxon>Eukaryota</taxon>
        <taxon>Metazoa</taxon>
        <taxon>Ecdysozoa</taxon>
        <taxon>Arthropoda</taxon>
        <taxon>Chelicerata</taxon>
        <taxon>Arachnida</taxon>
        <taxon>Araneae</taxon>
        <taxon>Araneomorphae</taxon>
        <taxon>Entelegynae</taxon>
        <taxon>Araneoidea</taxon>
        <taxon>Linyphiidae</taxon>
        <taxon>Erigoninae</taxon>
        <taxon>Oedothorax</taxon>
    </lineage>
</organism>
<dbReference type="Gene3D" id="3.40.50.1820">
    <property type="entry name" value="alpha/beta hydrolase"/>
    <property type="match status" value="1"/>
</dbReference>
<reference evidence="2 3" key="1">
    <citation type="journal article" date="2022" name="Nat. Ecol. Evol.">
        <title>A masculinizing supergene underlies an exaggerated male reproductive morph in a spider.</title>
        <authorList>
            <person name="Hendrickx F."/>
            <person name="De Corte Z."/>
            <person name="Sonet G."/>
            <person name="Van Belleghem S.M."/>
            <person name="Kostlbacher S."/>
            <person name="Vangestel C."/>
        </authorList>
    </citation>
    <scope>NUCLEOTIDE SEQUENCE [LARGE SCALE GENOMIC DNA]</scope>
    <source>
        <strain evidence="2">W744_W776</strain>
    </source>
</reference>
<dbReference type="GO" id="GO:0016298">
    <property type="term" value="F:lipase activity"/>
    <property type="evidence" value="ECO:0007669"/>
    <property type="project" value="InterPro"/>
</dbReference>
<feature type="domain" description="Lipase" evidence="1">
    <location>
        <begin position="1"/>
        <end position="44"/>
    </location>
</feature>
<name>A0AAV6TJW9_9ARAC</name>
<dbReference type="SUPFAM" id="SSF53474">
    <property type="entry name" value="alpha/beta-Hydrolases"/>
    <property type="match status" value="1"/>
</dbReference>
<evidence type="ECO:0000259" key="1">
    <source>
        <dbReference type="Pfam" id="PF00151"/>
    </source>
</evidence>
<protein>
    <recommendedName>
        <fullName evidence="1">Lipase domain-containing protein</fullName>
    </recommendedName>
</protein>